<dbReference type="InterPro" id="IPR011009">
    <property type="entry name" value="Kinase-like_dom_sf"/>
</dbReference>
<evidence type="ECO:0000313" key="3">
    <source>
        <dbReference type="EMBL" id="KAK1404793.1"/>
    </source>
</evidence>
<keyword evidence="3" id="KW-0418">Kinase</keyword>
<dbReference type="PANTHER" id="PTHR10566">
    <property type="entry name" value="CHAPERONE-ACTIVITY OF BC1 COMPLEX CABC1 -RELATED"/>
    <property type="match status" value="1"/>
</dbReference>
<comment type="caution">
    <text evidence="3">The sequence shown here is derived from an EMBL/GenBank/DDBJ whole genome shotgun (WGS) entry which is preliminary data.</text>
</comment>
<dbReference type="CDD" id="cd05121">
    <property type="entry name" value="ABC1_ADCK3-like"/>
    <property type="match status" value="1"/>
</dbReference>
<reference evidence="3" key="2">
    <citation type="submission" date="2023-05" db="EMBL/GenBank/DDBJ databases">
        <authorList>
            <person name="Schelkunov M.I."/>
        </authorList>
    </citation>
    <scope>NUCLEOTIDE SEQUENCE</scope>
    <source>
        <strain evidence="3">Hsosn_3</strain>
        <tissue evidence="3">Leaf</tissue>
    </source>
</reference>
<evidence type="ECO:0000256" key="1">
    <source>
        <dbReference type="ARBA" id="ARBA00009670"/>
    </source>
</evidence>
<dbReference type="GO" id="GO:0004672">
    <property type="term" value="F:protein kinase activity"/>
    <property type="evidence" value="ECO:0007669"/>
    <property type="project" value="InterPro"/>
</dbReference>
<evidence type="ECO:0000259" key="2">
    <source>
        <dbReference type="PROSITE" id="PS50011"/>
    </source>
</evidence>
<proteinExistence type="inferred from homology"/>
<dbReference type="InterPro" id="IPR004147">
    <property type="entry name" value="ABC1_dom"/>
</dbReference>
<dbReference type="Gene3D" id="1.10.510.10">
    <property type="entry name" value="Transferase(Phosphotransferase) domain 1"/>
    <property type="match status" value="1"/>
</dbReference>
<dbReference type="Proteomes" id="UP001237642">
    <property type="component" value="Unassembled WGS sequence"/>
</dbReference>
<reference evidence="3" key="1">
    <citation type="submission" date="2023-02" db="EMBL/GenBank/DDBJ databases">
        <title>Genome of toxic invasive species Heracleum sosnowskyi carries increased number of genes despite the absence of recent whole-genome duplications.</title>
        <authorList>
            <person name="Schelkunov M."/>
            <person name="Shtratnikova V."/>
            <person name="Makarenko M."/>
            <person name="Klepikova A."/>
            <person name="Omelchenko D."/>
            <person name="Novikova G."/>
            <person name="Obukhova E."/>
            <person name="Bogdanov V."/>
            <person name="Penin A."/>
            <person name="Logacheva M."/>
        </authorList>
    </citation>
    <scope>NUCLEOTIDE SEQUENCE</scope>
    <source>
        <strain evidence="3">Hsosn_3</strain>
        <tissue evidence="3">Leaf</tissue>
    </source>
</reference>
<dbReference type="Pfam" id="PF03109">
    <property type="entry name" value="ABC1"/>
    <property type="match status" value="1"/>
</dbReference>
<feature type="domain" description="Protein kinase" evidence="2">
    <location>
        <begin position="205"/>
        <end position="500"/>
    </location>
</feature>
<dbReference type="PANTHER" id="PTHR10566:SF120">
    <property type="entry name" value="PROTEIN ACTIVITY OF BC1 COMPLEX KINASE 3, CHLOROPLASTIC"/>
    <property type="match status" value="1"/>
</dbReference>
<name>A0AAD8NEF7_9APIA</name>
<dbReference type="InterPro" id="IPR000719">
    <property type="entry name" value="Prot_kinase_dom"/>
</dbReference>
<accession>A0AAD8NEF7</accession>
<protein>
    <submittedName>
        <fullName evidence="3">Protein activity of BC1 complex kinase 3, chloroplastic</fullName>
    </submittedName>
</protein>
<dbReference type="EMBL" id="JAUIZM010000001">
    <property type="protein sequence ID" value="KAK1404793.1"/>
    <property type="molecule type" value="Genomic_DNA"/>
</dbReference>
<dbReference type="AlphaFoldDB" id="A0AAD8NEF7"/>
<gene>
    <name evidence="3" type="ORF">POM88_004398</name>
</gene>
<dbReference type="GO" id="GO:0005524">
    <property type="term" value="F:ATP binding"/>
    <property type="evidence" value="ECO:0007669"/>
    <property type="project" value="InterPro"/>
</dbReference>
<keyword evidence="4" id="KW-1185">Reference proteome</keyword>
<dbReference type="InterPro" id="IPR050154">
    <property type="entry name" value="UbiB_kinase"/>
</dbReference>
<sequence length="664" mass="73956">MSTLSLAGAGYSIPISGYSKPTTKNIRRISPPLQAALVEATNTSSNNNNNNAVVPIILDLSSLDRTEDMQAEAKALARAVNASVYSPEMLSTRYGSRPFKVLSRAFKILSGIGLFWFKVWVDQLQGRSDERRRLRAVELRDVLTGLGPTFVKIGQGLSTRPDLCPPEYLEELSELQDAIPTFPDDEALSCIERELDLPLESIYSSMSVTPIAAASLGQVYKAQLKYSGQIVAVKVQRPGIEETIGLDFYLIRGVGHLINKYVDLVTSDVVALIDEFASRVYQELNYVQEGQNAKRFRKLYADKADVLVPDIFWDYTSVKVLTMEWVEGVKLSEQDAIEKQGLKVLDLVNAGIQCSLRQLLEYGYFHADPHPGNLLATPDGKLAFLDFGMMSETPENARTAIIALKNFFDDALNATVSELNFKTIVDGLGAVLYEYPFHVPAYYALILRSLTVLEGLALYADPNFKVLAASYPYFAKRLLTDPNPYLRDALIDLLFKDGRFRWNRLENLLVQGKMDKDFSANDALQPVLKLLLGPDGEQLRALVIRESVRVSEAVIFGTMIDTYNSIPGPLKNLFFNNVAGPTVLSDSEQKSLMELRAQVIRIWGLLRSTESFDPSMLQPLLQVLQEPEAQNLGRRVFGGITQRFAARLLQQFLRAPTTVPTSTS</sequence>
<dbReference type="SUPFAM" id="SSF56112">
    <property type="entry name" value="Protein kinase-like (PK-like)"/>
    <property type="match status" value="1"/>
</dbReference>
<organism evidence="3 4">
    <name type="scientific">Heracleum sosnowskyi</name>
    <dbReference type="NCBI Taxonomy" id="360622"/>
    <lineage>
        <taxon>Eukaryota</taxon>
        <taxon>Viridiplantae</taxon>
        <taxon>Streptophyta</taxon>
        <taxon>Embryophyta</taxon>
        <taxon>Tracheophyta</taxon>
        <taxon>Spermatophyta</taxon>
        <taxon>Magnoliopsida</taxon>
        <taxon>eudicotyledons</taxon>
        <taxon>Gunneridae</taxon>
        <taxon>Pentapetalae</taxon>
        <taxon>asterids</taxon>
        <taxon>campanulids</taxon>
        <taxon>Apiales</taxon>
        <taxon>Apiaceae</taxon>
        <taxon>Apioideae</taxon>
        <taxon>apioid superclade</taxon>
        <taxon>Tordylieae</taxon>
        <taxon>Tordyliinae</taxon>
        <taxon>Heracleum</taxon>
    </lineage>
</organism>
<evidence type="ECO:0000313" key="4">
    <source>
        <dbReference type="Proteomes" id="UP001237642"/>
    </source>
</evidence>
<comment type="similarity">
    <text evidence="1">Belongs to the protein kinase superfamily. ADCK protein kinase family.</text>
</comment>
<dbReference type="PROSITE" id="PS50011">
    <property type="entry name" value="PROTEIN_KINASE_DOM"/>
    <property type="match status" value="1"/>
</dbReference>
<keyword evidence="3" id="KW-0808">Transferase</keyword>